<dbReference type="InterPro" id="IPR036286">
    <property type="entry name" value="LexA/Signal_pep-like_sf"/>
</dbReference>
<dbReference type="GO" id="GO:0006465">
    <property type="term" value="P:signal peptide processing"/>
    <property type="evidence" value="ECO:0007669"/>
    <property type="project" value="InterPro"/>
</dbReference>
<protein>
    <recommendedName>
        <fullName evidence="3">Mitochondrial inner membrane protease subunit 2</fullName>
    </recommendedName>
</protein>
<organism evidence="14 15">
    <name type="scientific">Penicillium alfredii</name>
    <dbReference type="NCBI Taxonomy" id="1506179"/>
    <lineage>
        <taxon>Eukaryota</taxon>
        <taxon>Fungi</taxon>
        <taxon>Dikarya</taxon>
        <taxon>Ascomycota</taxon>
        <taxon>Pezizomycotina</taxon>
        <taxon>Eurotiomycetes</taxon>
        <taxon>Eurotiomycetidae</taxon>
        <taxon>Eurotiales</taxon>
        <taxon>Aspergillaceae</taxon>
        <taxon>Penicillium</taxon>
    </lineage>
</organism>
<keyword evidence="15" id="KW-1185">Reference proteome</keyword>
<feature type="active site" evidence="11">
    <location>
        <position position="110"/>
    </location>
</feature>
<dbReference type="PANTHER" id="PTHR46041">
    <property type="entry name" value="MITOCHONDRIAL INNER MEMBRANE PROTEASE SUBUNIT 2"/>
    <property type="match status" value="1"/>
</dbReference>
<accession>A0A9W9FUL0</accession>
<dbReference type="InterPro" id="IPR000223">
    <property type="entry name" value="Pept_S26A_signal_pept_1"/>
</dbReference>
<dbReference type="Proteomes" id="UP001141434">
    <property type="component" value="Unassembled WGS sequence"/>
</dbReference>
<feature type="domain" description="Peptidase S26" evidence="13">
    <location>
        <begin position="82"/>
        <end position="181"/>
    </location>
</feature>
<dbReference type="FunFam" id="2.10.109.10:FF:000023">
    <property type="entry name" value="Mitochondrial inner membrane protease subunit 2"/>
    <property type="match status" value="1"/>
</dbReference>
<dbReference type="AlphaFoldDB" id="A0A9W9FUL0"/>
<evidence type="ECO:0000313" key="15">
    <source>
        <dbReference type="Proteomes" id="UP001141434"/>
    </source>
</evidence>
<sequence>MPKPQSDKPQMRVLTPDVAKKLASRSSTLNPTSSPHPSAHNTPDHTTPGPSLAPRRRLPAFFSHLRERYAALPIPVQRACRVARVLAPLVPIGLFFSEHVMQVMWVRGPSMTPYLNEDYEQTHTKSDMVLVSMWPWGRVWPWGRTRRLERGMVVTFRSPANPSHVAIKRVVGLPGDRVTTREPCMKPTQIVPFNHVWLEGDAEDPRRSLDSNTYGPVSVSLITGHVKAVLGPRMRWLDWADWEAGPVEGDQSKNAYRQNVRDRVVKEAVKLKRPSLD</sequence>
<evidence type="ECO:0000256" key="12">
    <source>
        <dbReference type="SAM" id="MobiDB-lite"/>
    </source>
</evidence>
<gene>
    <name evidence="14" type="ORF">NUU61_003374</name>
</gene>
<evidence type="ECO:0000256" key="11">
    <source>
        <dbReference type="PIRSR" id="PIRSR600223-1"/>
    </source>
</evidence>
<evidence type="ECO:0000256" key="4">
    <source>
        <dbReference type="ARBA" id="ARBA00022670"/>
    </source>
</evidence>
<dbReference type="CDD" id="cd06530">
    <property type="entry name" value="S26_SPase_I"/>
    <property type="match status" value="1"/>
</dbReference>
<dbReference type="PANTHER" id="PTHR46041:SF2">
    <property type="entry name" value="MITOCHONDRIAL INNER MEMBRANE PROTEASE SUBUNIT 2"/>
    <property type="match status" value="1"/>
</dbReference>
<dbReference type="Pfam" id="PF10502">
    <property type="entry name" value="Peptidase_S26"/>
    <property type="match status" value="1"/>
</dbReference>
<dbReference type="OrthoDB" id="9996127at2759"/>
<reference evidence="14" key="2">
    <citation type="journal article" date="2023" name="IMA Fungus">
        <title>Comparative genomic study of the Penicillium genus elucidates a diverse pangenome and 15 lateral gene transfer events.</title>
        <authorList>
            <person name="Petersen C."/>
            <person name="Sorensen T."/>
            <person name="Nielsen M.R."/>
            <person name="Sondergaard T.E."/>
            <person name="Sorensen J.L."/>
            <person name="Fitzpatrick D.A."/>
            <person name="Frisvad J.C."/>
            <person name="Nielsen K.L."/>
        </authorList>
    </citation>
    <scope>NUCLEOTIDE SEQUENCE</scope>
    <source>
        <strain evidence="14">IBT 34128</strain>
    </source>
</reference>
<evidence type="ECO:0000256" key="10">
    <source>
        <dbReference type="ARBA" id="ARBA00023136"/>
    </source>
</evidence>
<name>A0A9W9FUL0_9EURO</name>
<dbReference type="RefSeq" id="XP_056515023.1">
    <property type="nucleotide sequence ID" value="XM_056653956.1"/>
</dbReference>
<evidence type="ECO:0000313" key="14">
    <source>
        <dbReference type="EMBL" id="KAJ5106027.1"/>
    </source>
</evidence>
<feature type="compositionally biased region" description="Polar residues" evidence="12">
    <location>
        <begin position="24"/>
        <end position="49"/>
    </location>
</feature>
<reference evidence="14" key="1">
    <citation type="submission" date="2022-11" db="EMBL/GenBank/DDBJ databases">
        <authorList>
            <person name="Petersen C."/>
        </authorList>
    </citation>
    <scope>NUCLEOTIDE SEQUENCE</scope>
    <source>
        <strain evidence="14">IBT 34128</strain>
    </source>
</reference>
<evidence type="ECO:0000256" key="5">
    <source>
        <dbReference type="ARBA" id="ARBA00022692"/>
    </source>
</evidence>
<evidence type="ECO:0000256" key="9">
    <source>
        <dbReference type="ARBA" id="ARBA00023128"/>
    </source>
</evidence>
<keyword evidence="4" id="KW-0645">Protease</keyword>
<dbReference type="GeneID" id="81393124"/>
<feature type="region of interest" description="Disordered" evidence="12">
    <location>
        <begin position="1"/>
        <end position="55"/>
    </location>
</feature>
<comment type="similarity">
    <text evidence="2">Belongs to the peptidase S26 family. IMP2 subfamily.</text>
</comment>
<evidence type="ECO:0000256" key="3">
    <source>
        <dbReference type="ARBA" id="ARBA00013650"/>
    </source>
</evidence>
<dbReference type="GO" id="GO:0004252">
    <property type="term" value="F:serine-type endopeptidase activity"/>
    <property type="evidence" value="ECO:0007669"/>
    <property type="project" value="InterPro"/>
</dbReference>
<keyword evidence="5" id="KW-0812">Transmembrane</keyword>
<dbReference type="EMBL" id="JAPMSZ010000004">
    <property type="protein sequence ID" value="KAJ5106027.1"/>
    <property type="molecule type" value="Genomic_DNA"/>
</dbReference>
<evidence type="ECO:0000259" key="13">
    <source>
        <dbReference type="Pfam" id="PF10502"/>
    </source>
</evidence>
<dbReference type="GO" id="GO:0006627">
    <property type="term" value="P:protein processing involved in protein targeting to mitochondrion"/>
    <property type="evidence" value="ECO:0007669"/>
    <property type="project" value="InterPro"/>
</dbReference>
<dbReference type="Gene3D" id="2.10.109.10">
    <property type="entry name" value="Umud Fragment, subunit A"/>
    <property type="match status" value="1"/>
</dbReference>
<dbReference type="InterPro" id="IPR019533">
    <property type="entry name" value="Peptidase_S26"/>
</dbReference>
<feature type="active site" evidence="11">
    <location>
        <position position="168"/>
    </location>
</feature>
<keyword evidence="8" id="KW-1133">Transmembrane helix</keyword>
<keyword evidence="10" id="KW-0472">Membrane</keyword>
<evidence type="ECO:0000256" key="8">
    <source>
        <dbReference type="ARBA" id="ARBA00022989"/>
    </source>
</evidence>
<keyword evidence="9" id="KW-0496">Mitochondrion</keyword>
<evidence type="ECO:0000256" key="7">
    <source>
        <dbReference type="ARBA" id="ARBA00022801"/>
    </source>
</evidence>
<dbReference type="PRINTS" id="PR00727">
    <property type="entry name" value="LEADERPTASE"/>
</dbReference>
<comment type="caution">
    <text evidence="14">The sequence shown here is derived from an EMBL/GenBank/DDBJ whole genome shotgun (WGS) entry which is preliminary data.</text>
</comment>
<proteinExistence type="inferred from homology"/>
<keyword evidence="6" id="KW-0999">Mitochondrion inner membrane</keyword>
<dbReference type="SUPFAM" id="SSF51306">
    <property type="entry name" value="LexA/Signal peptidase"/>
    <property type="match status" value="1"/>
</dbReference>
<dbReference type="GO" id="GO:0042720">
    <property type="term" value="C:mitochondrial inner membrane peptidase complex"/>
    <property type="evidence" value="ECO:0007669"/>
    <property type="project" value="InterPro"/>
</dbReference>
<evidence type="ECO:0000256" key="6">
    <source>
        <dbReference type="ARBA" id="ARBA00022792"/>
    </source>
</evidence>
<keyword evidence="7" id="KW-0378">Hydrolase</keyword>
<feature type="compositionally biased region" description="Basic and acidic residues" evidence="12">
    <location>
        <begin position="1"/>
        <end position="10"/>
    </location>
</feature>
<evidence type="ECO:0000256" key="1">
    <source>
        <dbReference type="ARBA" id="ARBA00004434"/>
    </source>
</evidence>
<comment type="subcellular location">
    <subcellularLocation>
        <location evidence="1">Mitochondrion inner membrane</location>
        <topology evidence="1">Single-pass membrane protein</topology>
    </subcellularLocation>
</comment>
<dbReference type="InterPro" id="IPR037730">
    <property type="entry name" value="IMP2"/>
</dbReference>
<evidence type="ECO:0000256" key="2">
    <source>
        <dbReference type="ARBA" id="ARBA00007066"/>
    </source>
</evidence>